<dbReference type="EMBL" id="FMWP01000013">
    <property type="protein sequence ID" value="SCZ89551.1"/>
    <property type="molecule type" value="Genomic_DNA"/>
</dbReference>
<evidence type="ECO:0000313" key="2">
    <source>
        <dbReference type="Proteomes" id="UP000249723"/>
    </source>
</evidence>
<sequence>MSDSEFKDCLAKHCDFGEEGLDDCYRLDQATACVRQRCPPGPHFDYLDVS</sequence>
<accession>A0A2X0L4X1</accession>
<organism evidence="1 2">
    <name type="scientific">Microbotryum saponariae</name>
    <dbReference type="NCBI Taxonomy" id="289078"/>
    <lineage>
        <taxon>Eukaryota</taxon>
        <taxon>Fungi</taxon>
        <taxon>Dikarya</taxon>
        <taxon>Basidiomycota</taxon>
        <taxon>Pucciniomycotina</taxon>
        <taxon>Microbotryomycetes</taxon>
        <taxon>Microbotryales</taxon>
        <taxon>Microbotryaceae</taxon>
        <taxon>Microbotryum</taxon>
    </lineage>
</organism>
<dbReference type="OrthoDB" id="10466390at2759"/>
<name>A0A2X0L4X1_9BASI</name>
<protein>
    <submittedName>
        <fullName evidence="1">BZ3500_MvSof-1268-A1-R1_Chr1-1g01252 protein</fullName>
    </submittedName>
</protein>
<proteinExistence type="predicted"/>
<dbReference type="Proteomes" id="UP000249723">
    <property type="component" value="Unassembled WGS sequence"/>
</dbReference>
<dbReference type="AlphaFoldDB" id="A0A2X0L4X1"/>
<reference evidence="2" key="1">
    <citation type="submission" date="2016-10" db="EMBL/GenBank/DDBJ databases">
        <authorList>
            <person name="Jeantristanb JTB J.-T."/>
            <person name="Ricardo R."/>
        </authorList>
    </citation>
    <scope>NUCLEOTIDE SEQUENCE [LARGE SCALE GENOMIC DNA]</scope>
</reference>
<keyword evidence="2" id="KW-1185">Reference proteome</keyword>
<evidence type="ECO:0000313" key="1">
    <source>
        <dbReference type="EMBL" id="SCZ89551.1"/>
    </source>
</evidence>
<gene>
    <name evidence="1" type="ORF">BZ3500_MVSOF-1268-A1-R1_CHR1-1G01252</name>
</gene>